<sequence>MLNDCLTNLKIKENEAGAVKDLVKSLQTKLDQAQIELELEQARFKRELASRDEQLLEQVARSKLHIETSNELAAQLTKQQKEVTKGLATLAADHERELQAKDRDIEALQDQLEKQEFIEGTMKVELEYKISDLEADPSYLEQDIEGKASAYATELQRQFEGRFNDDLQIYRTRITNLEAENQKLYAQLSIEDDLGEDELSDVEYKKMASLSAQARWVNTNKRVCDFQHDVMARTRAVDDGAKKRRGRPPGSRNSGVPESRVAKPVAAPKSGKASSKKVPGKKSQRNDEEDELSMVAPTQERPSQSSQPRKRKATAEVDEIAEEPTKSQKKYVQLEQKTKRIPQDVIETWPHLPQNVLEQITTVIKDAKKDIANTQRDERKVMAAHNSLNPLVKRLLRHLSTSRIPPRARDIHFNIDKLTERNGQVFREVTTARHSKQLLSEQAKVTQHLLTSDEKNLDELKSDSRKWKAEWKHQQKEGRASATH</sequence>
<evidence type="ECO:0000313" key="4">
    <source>
        <dbReference type="Proteomes" id="UP001140562"/>
    </source>
</evidence>
<dbReference type="OrthoDB" id="2420947at2759"/>
<dbReference type="AlphaFoldDB" id="A0A9W9BV97"/>
<reference evidence="3" key="1">
    <citation type="submission" date="2022-10" db="EMBL/GenBank/DDBJ databases">
        <title>Tapping the CABI collections for fungal endophytes: first genome assemblies for Collariella, Neodidymelliopsis, Ascochyta clinopodiicola, Didymella pomorum, Didymosphaeria variabile, Neocosmospora piperis and Neocucurbitaria cava.</title>
        <authorList>
            <person name="Hill R."/>
        </authorList>
    </citation>
    <scope>NUCLEOTIDE SEQUENCE</scope>
    <source>
        <strain evidence="3">IMI 360193</strain>
    </source>
</reference>
<dbReference type="Proteomes" id="UP001140562">
    <property type="component" value="Unassembled WGS sequence"/>
</dbReference>
<proteinExistence type="predicted"/>
<protein>
    <submittedName>
        <fullName evidence="3">Uncharacterized protein</fullName>
    </submittedName>
</protein>
<feature type="compositionally biased region" description="Basic residues" evidence="2">
    <location>
        <begin position="274"/>
        <end position="283"/>
    </location>
</feature>
<evidence type="ECO:0000256" key="1">
    <source>
        <dbReference type="SAM" id="Coils"/>
    </source>
</evidence>
<dbReference type="Pfam" id="PF13094">
    <property type="entry name" value="CENP-Q"/>
    <property type="match status" value="1"/>
</dbReference>
<evidence type="ECO:0000256" key="2">
    <source>
        <dbReference type="SAM" id="MobiDB-lite"/>
    </source>
</evidence>
<keyword evidence="1" id="KW-0175">Coiled coil</keyword>
<dbReference type="InterPro" id="IPR025212">
    <property type="entry name" value="CAD_CENP-Q"/>
</dbReference>
<name>A0A9W9BV97_9PLEO</name>
<feature type="coiled-coil region" evidence="1">
    <location>
        <begin position="91"/>
        <end position="118"/>
    </location>
</feature>
<feature type="compositionally biased region" description="Low complexity" evidence="2">
    <location>
        <begin position="262"/>
        <end position="273"/>
    </location>
</feature>
<organism evidence="3 4">
    <name type="scientific">Didymella glomerata</name>
    <dbReference type="NCBI Taxonomy" id="749621"/>
    <lineage>
        <taxon>Eukaryota</taxon>
        <taxon>Fungi</taxon>
        <taxon>Dikarya</taxon>
        <taxon>Ascomycota</taxon>
        <taxon>Pezizomycotina</taxon>
        <taxon>Dothideomycetes</taxon>
        <taxon>Pleosporomycetidae</taxon>
        <taxon>Pleosporales</taxon>
        <taxon>Pleosporineae</taxon>
        <taxon>Didymellaceae</taxon>
        <taxon>Didymella</taxon>
    </lineage>
</organism>
<feature type="region of interest" description="Disordered" evidence="2">
    <location>
        <begin position="235"/>
        <end position="329"/>
    </location>
</feature>
<comment type="caution">
    <text evidence="3">The sequence shown here is derived from an EMBL/GenBank/DDBJ whole genome shotgun (WGS) entry which is preliminary data.</text>
</comment>
<feature type="coiled-coil region" evidence="1">
    <location>
        <begin position="16"/>
        <end position="43"/>
    </location>
</feature>
<accession>A0A9W9BV97</accession>
<keyword evidence="4" id="KW-1185">Reference proteome</keyword>
<feature type="region of interest" description="Disordered" evidence="2">
    <location>
        <begin position="461"/>
        <end position="484"/>
    </location>
</feature>
<dbReference type="EMBL" id="JAPEUV010000158">
    <property type="protein sequence ID" value="KAJ4331223.1"/>
    <property type="molecule type" value="Genomic_DNA"/>
</dbReference>
<gene>
    <name evidence="3" type="ORF">N0V87_009350</name>
</gene>
<evidence type="ECO:0000313" key="3">
    <source>
        <dbReference type="EMBL" id="KAJ4331223.1"/>
    </source>
</evidence>